<evidence type="ECO:0000256" key="5">
    <source>
        <dbReference type="ARBA" id="ARBA00023136"/>
    </source>
</evidence>
<feature type="transmembrane region" description="Helical" evidence="6">
    <location>
        <begin position="381"/>
        <end position="403"/>
    </location>
</feature>
<protein>
    <submittedName>
        <fullName evidence="9">ABC transporter permease</fullName>
    </submittedName>
</protein>
<evidence type="ECO:0000256" key="6">
    <source>
        <dbReference type="SAM" id="Phobius"/>
    </source>
</evidence>
<dbReference type="PANTHER" id="PTHR30572">
    <property type="entry name" value="MEMBRANE COMPONENT OF TRANSPORTER-RELATED"/>
    <property type="match status" value="1"/>
</dbReference>
<evidence type="ECO:0000256" key="2">
    <source>
        <dbReference type="ARBA" id="ARBA00022475"/>
    </source>
</evidence>
<gene>
    <name evidence="9" type="ORF">ERS852557_01509</name>
</gene>
<feature type="transmembrane region" description="Helical" evidence="6">
    <location>
        <begin position="788"/>
        <end position="808"/>
    </location>
</feature>
<dbReference type="InterPro" id="IPR003838">
    <property type="entry name" value="ABC3_permease_C"/>
</dbReference>
<dbReference type="GO" id="GO:0005886">
    <property type="term" value="C:plasma membrane"/>
    <property type="evidence" value="ECO:0007669"/>
    <property type="project" value="UniProtKB-SubCell"/>
</dbReference>
<sequence length="825" mass="93973">MLVYNALCFGTGFEVFFCKQQNIMKTLKYAWRFLVRSKSYTVINIVGLSLSLACTIILVRYIHQETRVNTHCIDAENVYIPLRDIDGNVFAGSVSDGYSGADTVFYSPEAVKEKARFVTFSNDNVAINGKPYTVQLLAADTAFFHFFTYPLSGTPMKAPNDVLVTRQFAERVFGKENPIGEKLSYSGGHLLTVCGVLDEPACKSSLTFDIVLNLELKNGERGWGKMLVELIRFMPGVDVDAINAISNIYRQADGGYRIRYDFIPVSELYWNKILAAKADAPEMWHYSSRFHLWVLSCVCLLLLLAGILNFVNIYLVFMLKRSKEYGIRKVFGMRGRTLFLQLWTENVLMVLIALFFAWFFIEMFSGYANRLLESNVMYTAFDWQLSLAIFILLPLLTTIYPYLKYNYLPPVVSISTIGTSRQSVKTRTLFLFVQYSITLLLIILSLYFSNHLHFLLNTPPGFRTEGILYADLMPKLPNQWWEDSQEIQNKRWHDREVMEQKLNECPYIEHWFAGDTGREGILSAGSMSSMINDKGGKLNMAMMWVTVDFFKLYGLHIVDGSLPDEVNGHADYLVAMNKAALKAFGYTRREDAFVKGESSLWSSISNGKIVEGGLSLMPVQAIIEDYYSGHLTAGKKPIIYMISSAGINAQCQISCVPGKEKQLVDYLKKCREDIYNSNEFDYHWLKDDIKALYQDDRRIATVFTLFATISIFVSALGLFGLSLFDIRQRYREVAIRKVNGARLRNLYSILFRKYIWIIGGATLLTMPLSYYLIYIYTSDFVVKTPVSISIFVIALLVVVAISAGTLFWQVNKAARINPAEIIKTE</sequence>
<keyword evidence="5 6" id="KW-0472">Membrane</keyword>
<evidence type="ECO:0000256" key="3">
    <source>
        <dbReference type="ARBA" id="ARBA00022692"/>
    </source>
</evidence>
<dbReference type="InterPro" id="IPR025857">
    <property type="entry name" value="MacB_PCD"/>
</dbReference>
<feature type="transmembrane region" description="Helical" evidence="6">
    <location>
        <begin position="42"/>
        <end position="62"/>
    </location>
</feature>
<organism evidence="9 10">
    <name type="scientific">Bacteroides thetaiotaomicron</name>
    <dbReference type="NCBI Taxonomy" id="818"/>
    <lineage>
        <taxon>Bacteria</taxon>
        <taxon>Pseudomonadati</taxon>
        <taxon>Bacteroidota</taxon>
        <taxon>Bacteroidia</taxon>
        <taxon>Bacteroidales</taxon>
        <taxon>Bacteroidaceae</taxon>
        <taxon>Bacteroides</taxon>
    </lineage>
</organism>
<dbReference type="EMBL" id="CZBI01000002">
    <property type="protein sequence ID" value="CUP74721.1"/>
    <property type="molecule type" value="Genomic_DNA"/>
</dbReference>
<name>A0A174QS04_BACT4</name>
<keyword evidence="2" id="KW-1003">Cell membrane</keyword>
<feature type="transmembrane region" description="Helical" evidence="6">
    <location>
        <begin position="699"/>
        <end position="721"/>
    </location>
</feature>
<reference evidence="9 10" key="1">
    <citation type="submission" date="2015-09" db="EMBL/GenBank/DDBJ databases">
        <authorList>
            <consortium name="Pathogen Informatics"/>
        </authorList>
    </citation>
    <scope>NUCLEOTIDE SEQUENCE [LARGE SCALE GENOMIC DNA]</scope>
    <source>
        <strain evidence="9 10">2789STDY5834945</strain>
    </source>
</reference>
<dbReference type="PANTHER" id="PTHR30572:SF18">
    <property type="entry name" value="ABC-TYPE MACROLIDE FAMILY EXPORT SYSTEM PERMEASE COMPONENT 2"/>
    <property type="match status" value="1"/>
</dbReference>
<dbReference type="InterPro" id="IPR050250">
    <property type="entry name" value="Macrolide_Exporter_MacB"/>
</dbReference>
<accession>A0A174QS04</accession>
<feature type="transmembrane region" description="Helical" evidence="6">
    <location>
        <begin position="338"/>
        <end position="361"/>
    </location>
</feature>
<dbReference type="Pfam" id="PF02687">
    <property type="entry name" value="FtsX"/>
    <property type="match status" value="2"/>
</dbReference>
<comment type="subcellular location">
    <subcellularLocation>
        <location evidence="1">Cell membrane</location>
        <topology evidence="1">Multi-pass membrane protein</topology>
    </subcellularLocation>
</comment>
<evidence type="ECO:0000313" key="10">
    <source>
        <dbReference type="Proteomes" id="UP000095541"/>
    </source>
</evidence>
<dbReference type="AlphaFoldDB" id="A0A174QS04"/>
<feature type="domain" description="MacB-like periplasmic core" evidence="8">
    <location>
        <begin position="41"/>
        <end position="242"/>
    </location>
</feature>
<feature type="transmembrane region" description="Helical" evidence="6">
    <location>
        <begin position="290"/>
        <end position="317"/>
    </location>
</feature>
<keyword evidence="4 6" id="KW-1133">Transmembrane helix</keyword>
<evidence type="ECO:0000259" key="7">
    <source>
        <dbReference type="Pfam" id="PF02687"/>
    </source>
</evidence>
<evidence type="ECO:0000259" key="8">
    <source>
        <dbReference type="Pfam" id="PF12704"/>
    </source>
</evidence>
<feature type="domain" description="ABC3 transporter permease C-terminal" evidence="7">
    <location>
        <begin position="299"/>
        <end position="408"/>
    </location>
</feature>
<dbReference type="Pfam" id="PF12704">
    <property type="entry name" value="MacB_PCD"/>
    <property type="match status" value="1"/>
</dbReference>
<dbReference type="GO" id="GO:0022857">
    <property type="term" value="F:transmembrane transporter activity"/>
    <property type="evidence" value="ECO:0007669"/>
    <property type="project" value="TreeGrafter"/>
</dbReference>
<evidence type="ECO:0000313" key="9">
    <source>
        <dbReference type="EMBL" id="CUP74721.1"/>
    </source>
</evidence>
<feature type="domain" description="ABC3 transporter permease C-terminal" evidence="7">
    <location>
        <begin position="705"/>
        <end position="818"/>
    </location>
</feature>
<feature type="transmembrane region" description="Helical" evidence="6">
    <location>
        <begin position="754"/>
        <end position="776"/>
    </location>
</feature>
<evidence type="ECO:0000256" key="4">
    <source>
        <dbReference type="ARBA" id="ARBA00022989"/>
    </source>
</evidence>
<evidence type="ECO:0000256" key="1">
    <source>
        <dbReference type="ARBA" id="ARBA00004651"/>
    </source>
</evidence>
<feature type="transmembrane region" description="Helical" evidence="6">
    <location>
        <begin position="429"/>
        <end position="448"/>
    </location>
</feature>
<dbReference type="Proteomes" id="UP000095541">
    <property type="component" value="Unassembled WGS sequence"/>
</dbReference>
<proteinExistence type="predicted"/>
<keyword evidence="3 6" id="KW-0812">Transmembrane</keyword>